<proteinExistence type="predicted"/>
<dbReference type="EMBL" id="BGZK01009139">
    <property type="protein sequence ID" value="GBP11171.1"/>
    <property type="molecule type" value="Genomic_DNA"/>
</dbReference>
<evidence type="ECO:0000313" key="1">
    <source>
        <dbReference type="EMBL" id="GBP11171.1"/>
    </source>
</evidence>
<keyword evidence="2" id="KW-1185">Reference proteome</keyword>
<organism evidence="1 2">
    <name type="scientific">Eumeta variegata</name>
    <name type="common">Bagworm moth</name>
    <name type="synonym">Eumeta japonica</name>
    <dbReference type="NCBI Taxonomy" id="151549"/>
    <lineage>
        <taxon>Eukaryota</taxon>
        <taxon>Metazoa</taxon>
        <taxon>Ecdysozoa</taxon>
        <taxon>Arthropoda</taxon>
        <taxon>Hexapoda</taxon>
        <taxon>Insecta</taxon>
        <taxon>Pterygota</taxon>
        <taxon>Neoptera</taxon>
        <taxon>Endopterygota</taxon>
        <taxon>Lepidoptera</taxon>
        <taxon>Glossata</taxon>
        <taxon>Ditrysia</taxon>
        <taxon>Tineoidea</taxon>
        <taxon>Psychidae</taxon>
        <taxon>Oiketicinae</taxon>
        <taxon>Eumeta</taxon>
    </lineage>
</organism>
<name>A0A4C1TCY8_EUMVA</name>
<gene>
    <name evidence="1" type="ORF">EVAR_91354_1</name>
</gene>
<sequence length="104" mass="11692">MAVAYLFEPYPRVIISVPWGWQPQGLGKYVFAGLQRIFRCCCLPTDCSRDSWEAVAVKLRHDAHLSALSHLFGMPGLWEARGQKGASPKLLSKVSVCIQLQYIK</sequence>
<dbReference type="Proteomes" id="UP000299102">
    <property type="component" value="Unassembled WGS sequence"/>
</dbReference>
<protein>
    <submittedName>
        <fullName evidence="1">Uncharacterized protein</fullName>
    </submittedName>
</protein>
<accession>A0A4C1TCY8</accession>
<reference evidence="1 2" key="1">
    <citation type="journal article" date="2019" name="Commun. Biol.">
        <title>The bagworm genome reveals a unique fibroin gene that provides high tensile strength.</title>
        <authorList>
            <person name="Kono N."/>
            <person name="Nakamura H."/>
            <person name="Ohtoshi R."/>
            <person name="Tomita M."/>
            <person name="Numata K."/>
            <person name="Arakawa K."/>
        </authorList>
    </citation>
    <scope>NUCLEOTIDE SEQUENCE [LARGE SCALE GENOMIC DNA]</scope>
</reference>
<comment type="caution">
    <text evidence="1">The sequence shown here is derived from an EMBL/GenBank/DDBJ whole genome shotgun (WGS) entry which is preliminary data.</text>
</comment>
<evidence type="ECO:0000313" key="2">
    <source>
        <dbReference type="Proteomes" id="UP000299102"/>
    </source>
</evidence>
<dbReference type="AlphaFoldDB" id="A0A4C1TCY8"/>